<evidence type="ECO:0000313" key="2">
    <source>
        <dbReference type="Proteomes" id="UP000067626"/>
    </source>
</evidence>
<name>A0A0K1ENC0_CHOCO</name>
<organism evidence="1 2">
    <name type="scientific">Chondromyces crocatus</name>
    <dbReference type="NCBI Taxonomy" id="52"/>
    <lineage>
        <taxon>Bacteria</taxon>
        <taxon>Pseudomonadati</taxon>
        <taxon>Myxococcota</taxon>
        <taxon>Polyangia</taxon>
        <taxon>Polyangiales</taxon>
        <taxon>Polyangiaceae</taxon>
        <taxon>Chondromyces</taxon>
    </lineage>
</organism>
<dbReference type="AlphaFoldDB" id="A0A0K1ENC0"/>
<sequence length="111" mass="12695">MPSLSRSVGFGLVCSSPFGFHAGRIERGSLTVDDVGLAEIIKQAVVKLRPALRFHQSRKRRQLLIPRPQPHLLQKLLPMALWLQDEKDARKGGAVLHDWSAFMRLWPVFWE</sequence>
<accession>A0A0K1ENC0</accession>
<proteinExistence type="predicted"/>
<keyword evidence="2" id="KW-1185">Reference proteome</keyword>
<dbReference type="KEGG" id="ccro:CMC5_066560"/>
<gene>
    <name evidence="1" type="ORF">CMC5_066560</name>
</gene>
<reference evidence="1 2" key="1">
    <citation type="submission" date="2015-07" db="EMBL/GenBank/DDBJ databases">
        <title>Genome analysis of myxobacterium Chondromyces crocatus Cm c5 reveals a high potential for natural compound synthesis and the genetic basis for the loss of fruiting body formation.</title>
        <authorList>
            <person name="Zaburannyi N."/>
            <person name="Bunk B."/>
            <person name="Maier J."/>
            <person name="Overmann J."/>
            <person name="Mueller R."/>
        </authorList>
    </citation>
    <scope>NUCLEOTIDE SEQUENCE [LARGE SCALE GENOMIC DNA]</scope>
    <source>
        <strain evidence="1 2">Cm c5</strain>
    </source>
</reference>
<dbReference type="Proteomes" id="UP000067626">
    <property type="component" value="Chromosome"/>
</dbReference>
<evidence type="ECO:0000313" key="1">
    <source>
        <dbReference type="EMBL" id="AKT42430.1"/>
    </source>
</evidence>
<protein>
    <submittedName>
        <fullName evidence="1">Uncharacterized protein</fullName>
    </submittedName>
</protein>
<dbReference type="EMBL" id="CP012159">
    <property type="protein sequence ID" value="AKT42430.1"/>
    <property type="molecule type" value="Genomic_DNA"/>
</dbReference>